<sequence>MERDVIGMFSFFSVVVRHPISLSSFTTRLSPLTMAMPSVESTCPLCSSKIQQFHLSLDCDFVMCENQGCPYPFQTKNFTEYVVDHRTGTGTSNGASASHSAQPAHAKKGRKRKACNPLDSSESHHTPSSTASSKPPKVAKASLGLPVPYTTTQPPITYSRTTTPTQPLHFRPTPPYPNGQSAAVHAHAPPSSTIYASSTLHTQKEYQVVPRQDQTPLAFAGDTDLAALLSSDVTNGDDVVVSCMDQYVLLTKGIDGATDAGAGASVDANGCGELLLEDIEGLLSPPGLSEDGGSSSATSDGGIGGLEDGFSNEAMSFGENLEDFNFLDMGQGVVAL</sequence>
<reference evidence="2 3" key="1">
    <citation type="journal article" date="2018" name="New Phytol.">
        <title>Phylogenomics of Endogonaceae and evolution of mycorrhizas within Mucoromycota.</title>
        <authorList>
            <person name="Chang Y."/>
            <person name="Desiro A."/>
            <person name="Na H."/>
            <person name="Sandor L."/>
            <person name="Lipzen A."/>
            <person name="Clum A."/>
            <person name="Barry K."/>
            <person name="Grigoriev I.V."/>
            <person name="Martin F.M."/>
            <person name="Stajich J.E."/>
            <person name="Smith M.E."/>
            <person name="Bonito G."/>
            <person name="Spatafora J.W."/>
        </authorList>
    </citation>
    <scope>NUCLEOTIDE SEQUENCE [LARGE SCALE GENOMIC DNA]</scope>
    <source>
        <strain evidence="2 3">GMNB39</strain>
    </source>
</reference>
<evidence type="ECO:0000313" key="2">
    <source>
        <dbReference type="EMBL" id="RUP49840.1"/>
    </source>
</evidence>
<feature type="compositionally biased region" description="Low complexity" evidence="1">
    <location>
        <begin position="289"/>
        <end position="300"/>
    </location>
</feature>
<protein>
    <submittedName>
        <fullName evidence="2">Uncharacterized protein</fullName>
    </submittedName>
</protein>
<feature type="compositionally biased region" description="Low complexity" evidence="1">
    <location>
        <begin position="95"/>
        <end position="104"/>
    </location>
</feature>
<dbReference type="EMBL" id="RBNI01001917">
    <property type="protein sequence ID" value="RUP49840.1"/>
    <property type="molecule type" value="Genomic_DNA"/>
</dbReference>
<evidence type="ECO:0000313" key="3">
    <source>
        <dbReference type="Proteomes" id="UP000268093"/>
    </source>
</evidence>
<accession>A0A433DG64</accession>
<feature type="compositionally biased region" description="Polar residues" evidence="1">
    <location>
        <begin position="149"/>
        <end position="166"/>
    </location>
</feature>
<gene>
    <name evidence="2" type="ORF">BC936DRAFT_141283</name>
</gene>
<feature type="region of interest" description="Disordered" evidence="1">
    <location>
        <begin position="282"/>
        <end position="305"/>
    </location>
</feature>
<feature type="compositionally biased region" description="Low complexity" evidence="1">
    <location>
        <begin position="126"/>
        <end position="142"/>
    </location>
</feature>
<proteinExistence type="predicted"/>
<organism evidence="2 3">
    <name type="scientific">Jimgerdemannia flammicorona</name>
    <dbReference type="NCBI Taxonomy" id="994334"/>
    <lineage>
        <taxon>Eukaryota</taxon>
        <taxon>Fungi</taxon>
        <taxon>Fungi incertae sedis</taxon>
        <taxon>Mucoromycota</taxon>
        <taxon>Mucoromycotina</taxon>
        <taxon>Endogonomycetes</taxon>
        <taxon>Endogonales</taxon>
        <taxon>Endogonaceae</taxon>
        <taxon>Jimgerdemannia</taxon>
    </lineage>
</organism>
<feature type="compositionally biased region" description="Basic residues" evidence="1">
    <location>
        <begin position="105"/>
        <end position="114"/>
    </location>
</feature>
<feature type="region of interest" description="Disordered" evidence="1">
    <location>
        <begin position="89"/>
        <end position="166"/>
    </location>
</feature>
<dbReference type="Proteomes" id="UP000268093">
    <property type="component" value="Unassembled WGS sequence"/>
</dbReference>
<dbReference type="AlphaFoldDB" id="A0A433DG64"/>
<evidence type="ECO:0000256" key="1">
    <source>
        <dbReference type="SAM" id="MobiDB-lite"/>
    </source>
</evidence>
<keyword evidence="3" id="KW-1185">Reference proteome</keyword>
<name>A0A433DG64_9FUNG</name>
<comment type="caution">
    <text evidence="2">The sequence shown here is derived from an EMBL/GenBank/DDBJ whole genome shotgun (WGS) entry which is preliminary data.</text>
</comment>
<dbReference type="OrthoDB" id="2367383at2759"/>